<name>F8PH47_SERL3</name>
<dbReference type="HOGENOM" id="CLU_013084_4_1_1"/>
<accession>F8PH47</accession>
<dbReference type="OrthoDB" id="3249713at2759"/>
<dbReference type="STRING" id="936435.F8PH47"/>
<dbReference type="EMBL" id="GL945474">
    <property type="protein sequence ID" value="EGO04943.1"/>
    <property type="molecule type" value="Genomic_DNA"/>
</dbReference>
<sequence>MEKLKAVQALELKLTIDKQWTPEGAESQSTTRIIAMRDYQRALDHLEGLIVVRIFELSKMNRSQTGYALRKHIGKALQARSATIRTALERYNAAAKALSPPRQTLEWKEVVNYTFLSEFNLLPPTYTSLFKLLVVTMDLYFKILRAKEEIKRLNIEIQRVSTYL</sequence>
<organism evidence="2">
    <name type="scientific">Serpula lacrymans var. lacrymans (strain S7.3)</name>
    <name type="common">Dry rot fungus</name>
    <dbReference type="NCBI Taxonomy" id="936435"/>
    <lineage>
        <taxon>Eukaryota</taxon>
        <taxon>Fungi</taxon>
        <taxon>Dikarya</taxon>
        <taxon>Basidiomycota</taxon>
        <taxon>Agaricomycotina</taxon>
        <taxon>Agaricomycetes</taxon>
        <taxon>Agaricomycetidae</taxon>
        <taxon>Boletales</taxon>
        <taxon>Coniophorineae</taxon>
        <taxon>Serpulaceae</taxon>
        <taxon>Serpula</taxon>
    </lineage>
</organism>
<gene>
    <name evidence="1" type="ORF">SERLA73DRAFT_43718</name>
</gene>
<dbReference type="OMA" id="DAYYWIV"/>
<evidence type="ECO:0000313" key="2">
    <source>
        <dbReference type="Proteomes" id="UP000008063"/>
    </source>
</evidence>
<dbReference type="AlphaFoldDB" id="F8PH47"/>
<keyword evidence="2" id="KW-1185">Reference proteome</keyword>
<evidence type="ECO:0000313" key="1">
    <source>
        <dbReference type="EMBL" id="EGO04943.1"/>
    </source>
</evidence>
<reference evidence="2" key="1">
    <citation type="journal article" date="2011" name="Science">
        <title>The plant cell wall-decomposing machinery underlies the functional diversity of forest fungi.</title>
        <authorList>
            <person name="Eastwood D.C."/>
            <person name="Floudas D."/>
            <person name="Binder M."/>
            <person name="Majcherczyk A."/>
            <person name="Schneider P."/>
            <person name="Aerts A."/>
            <person name="Asiegbu F.O."/>
            <person name="Baker S.E."/>
            <person name="Barry K."/>
            <person name="Bendiksby M."/>
            <person name="Blumentritt M."/>
            <person name="Coutinho P.M."/>
            <person name="Cullen D."/>
            <person name="de Vries R.P."/>
            <person name="Gathman A."/>
            <person name="Goodell B."/>
            <person name="Henrissat B."/>
            <person name="Ihrmark K."/>
            <person name="Kauserud H."/>
            <person name="Kohler A."/>
            <person name="LaButti K."/>
            <person name="Lapidus A."/>
            <person name="Lavin J.L."/>
            <person name="Lee Y.-H."/>
            <person name="Lindquist E."/>
            <person name="Lilly W."/>
            <person name="Lucas S."/>
            <person name="Morin E."/>
            <person name="Murat C."/>
            <person name="Oguiza J.A."/>
            <person name="Park J."/>
            <person name="Pisabarro A.G."/>
            <person name="Riley R."/>
            <person name="Rosling A."/>
            <person name="Salamov A."/>
            <person name="Schmidt O."/>
            <person name="Schmutz J."/>
            <person name="Skrede I."/>
            <person name="Stenlid J."/>
            <person name="Wiebenga A."/>
            <person name="Xie X."/>
            <person name="Kuees U."/>
            <person name="Hibbett D.S."/>
            <person name="Hoffmeister D."/>
            <person name="Hoegberg N."/>
            <person name="Martin F."/>
            <person name="Grigoriev I.V."/>
            <person name="Watkinson S.C."/>
        </authorList>
    </citation>
    <scope>NUCLEOTIDE SEQUENCE [LARGE SCALE GENOMIC DNA]</scope>
    <source>
        <strain evidence="2">strain S7.3</strain>
    </source>
</reference>
<dbReference type="Proteomes" id="UP000008063">
    <property type="component" value="Unassembled WGS sequence"/>
</dbReference>
<dbReference type="InParanoid" id="F8PH47"/>
<protein>
    <submittedName>
        <fullName evidence="1">Uncharacterized protein</fullName>
    </submittedName>
</protein>
<proteinExistence type="predicted"/>